<accession>E6PY47</accession>
<gene>
    <name evidence="1" type="ORF">CARN3_0820</name>
</gene>
<dbReference type="EMBL" id="CABN01000063">
    <property type="protein sequence ID" value="CBH99856.1"/>
    <property type="molecule type" value="Genomic_DNA"/>
</dbReference>
<protein>
    <submittedName>
        <fullName evidence="1">Uncharacterized protein</fullName>
    </submittedName>
</protein>
<dbReference type="AlphaFoldDB" id="E6PY47"/>
<reference evidence="1" key="1">
    <citation type="submission" date="2009-10" db="EMBL/GenBank/DDBJ databases">
        <title>Diversity of trophic interactions inside an arsenic-rich microbial ecosystem.</title>
        <authorList>
            <person name="Bertin P.N."/>
            <person name="Heinrich-Salmeron A."/>
            <person name="Pelletier E."/>
            <person name="Goulhen-Chollet F."/>
            <person name="Arsene-Ploetze F."/>
            <person name="Gallien S."/>
            <person name="Calteau A."/>
            <person name="Vallenet D."/>
            <person name="Casiot C."/>
            <person name="Chane-Woon-Ming B."/>
            <person name="Giloteaux L."/>
            <person name="Barakat M."/>
            <person name="Bonnefoy V."/>
            <person name="Bruneel O."/>
            <person name="Chandler M."/>
            <person name="Cleiss J."/>
            <person name="Duran R."/>
            <person name="Elbaz-Poulichet F."/>
            <person name="Fonknechten N."/>
            <person name="Lauga B."/>
            <person name="Mornico D."/>
            <person name="Ortet P."/>
            <person name="Schaeffer C."/>
            <person name="Siguier P."/>
            <person name="Alexander Thil Smith A."/>
            <person name="Van Dorsselaer A."/>
            <person name="Weissenbach J."/>
            <person name="Medigue C."/>
            <person name="Le Paslier D."/>
        </authorList>
    </citation>
    <scope>NUCLEOTIDE SEQUENCE</scope>
</reference>
<name>E6PY47_9ZZZZ</name>
<evidence type="ECO:0000313" key="1">
    <source>
        <dbReference type="EMBL" id="CBH99856.1"/>
    </source>
</evidence>
<organism evidence="1">
    <name type="scientific">mine drainage metagenome</name>
    <dbReference type="NCBI Taxonomy" id="410659"/>
    <lineage>
        <taxon>unclassified sequences</taxon>
        <taxon>metagenomes</taxon>
        <taxon>ecological metagenomes</taxon>
    </lineage>
</organism>
<sequence length="101" mass="10826">MRNGGGPYIYSATVAWFCSALDTCPTSVSVLKAAVLSNCVHRAERRLSSYSGSLEHFALGRYAIQQILPGLGERCDPIFKELGRNGACVNAGLGELCQFLA</sequence>
<comment type="caution">
    <text evidence="1">The sequence shown here is derived from an EMBL/GenBank/DDBJ whole genome shotgun (WGS) entry which is preliminary data.</text>
</comment>
<proteinExistence type="predicted"/>